<dbReference type="SUPFAM" id="SSF52540">
    <property type="entry name" value="P-loop containing nucleoside triphosphate hydrolases"/>
    <property type="match status" value="1"/>
</dbReference>
<accession>A0ABR6ZMK0</accession>
<evidence type="ECO:0000256" key="2">
    <source>
        <dbReference type="SAM" id="Phobius"/>
    </source>
</evidence>
<evidence type="ECO:0000259" key="3">
    <source>
        <dbReference type="Pfam" id="PF05707"/>
    </source>
</evidence>
<feature type="region of interest" description="Disordered" evidence="1">
    <location>
        <begin position="339"/>
        <end position="358"/>
    </location>
</feature>
<reference evidence="4 5" key="1">
    <citation type="submission" date="2020-08" db="EMBL/GenBank/DDBJ databases">
        <title>Novel species isolated from subtropical streams in China.</title>
        <authorList>
            <person name="Lu H."/>
        </authorList>
    </citation>
    <scope>NUCLEOTIDE SEQUENCE [LARGE SCALE GENOMIC DNA]</scope>
    <source>
        <strain evidence="4 5">CY18W</strain>
    </source>
</reference>
<dbReference type="Proteomes" id="UP000650424">
    <property type="component" value="Unassembled WGS sequence"/>
</dbReference>
<dbReference type="RefSeq" id="WP_186946365.1">
    <property type="nucleotide sequence ID" value="NZ_JACOGF010000003.1"/>
</dbReference>
<evidence type="ECO:0000313" key="4">
    <source>
        <dbReference type="EMBL" id="MBC3917106.1"/>
    </source>
</evidence>
<evidence type="ECO:0000313" key="5">
    <source>
        <dbReference type="Proteomes" id="UP000650424"/>
    </source>
</evidence>
<gene>
    <name evidence="4" type="ORF">H8L32_06435</name>
</gene>
<dbReference type="Pfam" id="PF05707">
    <property type="entry name" value="Zot"/>
    <property type="match status" value="1"/>
</dbReference>
<dbReference type="Gene3D" id="3.40.50.300">
    <property type="entry name" value="P-loop containing nucleotide triphosphate hydrolases"/>
    <property type="match status" value="1"/>
</dbReference>
<organism evidence="4 5">
    <name type="scientific">Undibacterium hunanense</name>
    <dbReference type="NCBI Taxonomy" id="2762292"/>
    <lineage>
        <taxon>Bacteria</taxon>
        <taxon>Pseudomonadati</taxon>
        <taxon>Pseudomonadota</taxon>
        <taxon>Betaproteobacteria</taxon>
        <taxon>Burkholderiales</taxon>
        <taxon>Oxalobacteraceae</taxon>
        <taxon>Undibacterium</taxon>
    </lineage>
</organism>
<feature type="transmembrane region" description="Helical" evidence="2">
    <location>
        <begin position="181"/>
        <end position="198"/>
    </location>
</feature>
<keyword evidence="2" id="KW-0472">Membrane</keyword>
<comment type="caution">
    <text evidence="4">The sequence shown here is derived from an EMBL/GenBank/DDBJ whole genome shotgun (WGS) entry which is preliminary data.</text>
</comment>
<dbReference type="InterPro" id="IPR008900">
    <property type="entry name" value="Zot_N"/>
</dbReference>
<feature type="region of interest" description="Disordered" evidence="1">
    <location>
        <begin position="212"/>
        <end position="236"/>
    </location>
</feature>
<proteinExistence type="predicted"/>
<keyword evidence="2" id="KW-0812">Transmembrane</keyword>
<keyword evidence="2" id="KW-1133">Transmembrane helix</keyword>
<name>A0ABR6ZMK0_9BURK</name>
<dbReference type="InterPro" id="IPR027417">
    <property type="entry name" value="P-loop_NTPase"/>
</dbReference>
<protein>
    <submittedName>
        <fullName evidence="4">Zonular occludens toxin</fullName>
    </submittedName>
</protein>
<dbReference type="EMBL" id="JACOGF010000003">
    <property type="protein sequence ID" value="MBC3917106.1"/>
    <property type="molecule type" value="Genomic_DNA"/>
</dbReference>
<sequence length="386" mass="43355">MITLITGLPGNGKTLYALSYVKAWAEKDNRPVYYSGVNDLVLPWQEIEPEKWFECPKNSIIVIDECQRVFRPRTIGKDVPEHVSKLETHRHQGVDIVLITQHPLLADSAIRRLVGKHMHVVRTFGTERATIHEWASAKDNCDKQTGRTDSIKHQWKYDKEAYSYYKSAETHTVKRNIPMRVYLLIALPILIIGAFLYMKNFTDKQKGAVQAEQIETGKKTQESNSPAGVSTGKGSKVSYRDAMEDAKQFAYENTPRVEGLPHTSPKYDEITTPTVAPVPAGCVTSKSRGCRCYTQQATPIEMPQATCEQIVKHGWFEDFDVAGKKKLDDDKDRNLQVADARVAGRLRPPDSLANEAPRQRVISFTDIKVQRQATTAVDAGSQKIGG</sequence>
<evidence type="ECO:0000256" key="1">
    <source>
        <dbReference type="SAM" id="MobiDB-lite"/>
    </source>
</evidence>
<feature type="domain" description="Zona occludens toxin N-terminal" evidence="3">
    <location>
        <begin position="51"/>
        <end position="171"/>
    </location>
</feature>
<keyword evidence="5" id="KW-1185">Reference proteome</keyword>